<accession>A0A9D5NYS6</accession>
<proteinExistence type="predicted"/>
<reference evidence="2" key="1">
    <citation type="submission" date="2019-04" db="EMBL/GenBank/DDBJ databases">
        <title>Evolution of Biomass-Degrading Anaerobic Consortia Revealed by Metagenomics.</title>
        <authorList>
            <person name="Peng X."/>
        </authorList>
    </citation>
    <scope>NUCLEOTIDE SEQUENCE</scope>
    <source>
        <strain evidence="2">SIG140</strain>
    </source>
</reference>
<evidence type="ECO:0000313" key="2">
    <source>
        <dbReference type="EMBL" id="MBE6270006.1"/>
    </source>
</evidence>
<protein>
    <submittedName>
        <fullName evidence="2">Uncharacterized protein</fullName>
    </submittedName>
</protein>
<keyword evidence="1" id="KW-0175">Coiled coil</keyword>
<gene>
    <name evidence="2" type="ORF">E7101_03540</name>
</gene>
<evidence type="ECO:0000313" key="3">
    <source>
        <dbReference type="Proteomes" id="UP000806522"/>
    </source>
</evidence>
<name>A0A9D5NYS6_XYLRU</name>
<comment type="caution">
    <text evidence="2">The sequence shown here is derived from an EMBL/GenBank/DDBJ whole genome shotgun (WGS) entry which is preliminary data.</text>
</comment>
<sequence>MAKKEEPMDVMAMSALIEAQRKQIEKLEKDLKFSRDKVLALNTLIDIAEEHGAKIRKKGGGKQ</sequence>
<dbReference type="AlphaFoldDB" id="A0A9D5NYS6"/>
<dbReference type="EMBL" id="SUYC01000003">
    <property type="protein sequence ID" value="MBE6270006.1"/>
    <property type="molecule type" value="Genomic_DNA"/>
</dbReference>
<organism evidence="2 3">
    <name type="scientific">Xylanibacter ruminicola</name>
    <name type="common">Prevotella ruminicola</name>
    <dbReference type="NCBI Taxonomy" id="839"/>
    <lineage>
        <taxon>Bacteria</taxon>
        <taxon>Pseudomonadati</taxon>
        <taxon>Bacteroidota</taxon>
        <taxon>Bacteroidia</taxon>
        <taxon>Bacteroidales</taxon>
        <taxon>Prevotellaceae</taxon>
        <taxon>Xylanibacter</taxon>
    </lineage>
</organism>
<dbReference type="Proteomes" id="UP000806522">
    <property type="component" value="Unassembled WGS sequence"/>
</dbReference>
<feature type="coiled-coil region" evidence="1">
    <location>
        <begin position="10"/>
        <end position="44"/>
    </location>
</feature>
<evidence type="ECO:0000256" key="1">
    <source>
        <dbReference type="SAM" id="Coils"/>
    </source>
</evidence>